<dbReference type="SMART" id="SM00387">
    <property type="entry name" value="HATPase_c"/>
    <property type="match status" value="1"/>
</dbReference>
<dbReference type="InterPro" id="IPR005467">
    <property type="entry name" value="His_kinase_dom"/>
</dbReference>
<feature type="transmembrane region" description="Helical" evidence="5">
    <location>
        <begin position="20"/>
        <end position="40"/>
    </location>
</feature>
<dbReference type="Pfam" id="PF13426">
    <property type="entry name" value="PAS_9"/>
    <property type="match status" value="1"/>
</dbReference>
<dbReference type="Pfam" id="PF02518">
    <property type="entry name" value="HATPase_c"/>
    <property type="match status" value="1"/>
</dbReference>
<evidence type="ECO:0000256" key="5">
    <source>
        <dbReference type="SAM" id="Phobius"/>
    </source>
</evidence>
<reference evidence="9 10" key="1">
    <citation type="journal article" date="2014" name="Genome Announc.">
        <title>Draft Genome Sequence of the Haloacid-Degrading Burkholderia caribensis Strain MBA4.</title>
        <authorList>
            <person name="Pan Y."/>
            <person name="Kong K.F."/>
            <person name="Tsang J.S."/>
        </authorList>
    </citation>
    <scope>NUCLEOTIDE SEQUENCE [LARGE SCALE GENOMIC DNA]</scope>
    <source>
        <strain evidence="9 10">MBA4</strain>
        <plasmid evidence="10">Plasmid</plasmid>
    </source>
</reference>
<protein>
    <submittedName>
        <fullName evidence="9">PAS domain S-box</fullName>
    </submittedName>
</protein>
<dbReference type="SUPFAM" id="SSF55785">
    <property type="entry name" value="PYP-like sensor domain (PAS domain)"/>
    <property type="match status" value="1"/>
</dbReference>
<dbReference type="GO" id="GO:0016020">
    <property type="term" value="C:membrane"/>
    <property type="evidence" value="ECO:0007669"/>
    <property type="project" value="InterPro"/>
</dbReference>
<dbReference type="Gene3D" id="1.20.5.1930">
    <property type="match status" value="1"/>
</dbReference>
<gene>
    <name evidence="9" type="ORF">K788_00006280</name>
</gene>
<keyword evidence="4" id="KW-0175">Coiled coil</keyword>
<dbReference type="InterPro" id="IPR011712">
    <property type="entry name" value="Sig_transdc_His_kin_sub3_dim/P"/>
</dbReference>
<accession>A0A0N7JVY3</accession>
<dbReference type="InterPro" id="IPR003594">
    <property type="entry name" value="HATPase_dom"/>
</dbReference>
<dbReference type="InterPro" id="IPR036890">
    <property type="entry name" value="HATPase_C_sf"/>
</dbReference>
<dbReference type="InterPro" id="IPR000014">
    <property type="entry name" value="PAS"/>
</dbReference>
<dbReference type="InterPro" id="IPR050482">
    <property type="entry name" value="Sensor_HK_TwoCompSys"/>
</dbReference>
<feature type="domain" description="Histidine kinase" evidence="6">
    <location>
        <begin position="235"/>
        <end position="437"/>
    </location>
</feature>
<keyword evidence="5" id="KW-0812">Transmembrane</keyword>
<keyword evidence="1" id="KW-0808">Transferase</keyword>
<feature type="coiled-coil region" evidence="4">
    <location>
        <begin position="200"/>
        <end position="257"/>
    </location>
</feature>
<keyword evidence="5" id="KW-1133">Transmembrane helix</keyword>
<dbReference type="Proteomes" id="UP000019146">
    <property type="component" value="Plasmid unnamed"/>
</dbReference>
<dbReference type="Pfam" id="PF07730">
    <property type="entry name" value="HisKA_3"/>
    <property type="match status" value="1"/>
</dbReference>
<feature type="transmembrane region" description="Helical" evidence="5">
    <location>
        <begin position="46"/>
        <end position="68"/>
    </location>
</feature>
<dbReference type="CDD" id="cd00130">
    <property type="entry name" value="PAS"/>
    <property type="match status" value="1"/>
</dbReference>
<keyword evidence="9" id="KW-0614">Plasmid</keyword>
<dbReference type="PROSITE" id="PS50113">
    <property type="entry name" value="PAC"/>
    <property type="match status" value="1"/>
</dbReference>
<dbReference type="EMBL" id="CP012748">
    <property type="protein sequence ID" value="ALL70493.1"/>
    <property type="molecule type" value="Genomic_DNA"/>
</dbReference>
<dbReference type="Gene3D" id="3.30.450.20">
    <property type="entry name" value="PAS domain"/>
    <property type="match status" value="1"/>
</dbReference>
<evidence type="ECO:0000259" key="6">
    <source>
        <dbReference type="PROSITE" id="PS50109"/>
    </source>
</evidence>
<dbReference type="KEGG" id="bcai:K788_00006280"/>
<evidence type="ECO:0000259" key="7">
    <source>
        <dbReference type="PROSITE" id="PS50112"/>
    </source>
</evidence>
<keyword evidence="2" id="KW-0418">Kinase</keyword>
<feature type="domain" description="PAS" evidence="7">
    <location>
        <begin position="81"/>
        <end position="125"/>
    </location>
</feature>
<evidence type="ECO:0000256" key="1">
    <source>
        <dbReference type="ARBA" id="ARBA00022679"/>
    </source>
</evidence>
<sequence length="445" mass="48232">MKVDLDVASKSLAHRRVARAQLAALACGLAAVAVLAVLASNGAATLALITALCALSIAAAVVSVIAAARTQALSTSSAGRDELRMMGIIRSSMEAIITIDEAQNIVIFNPTAERIFGVSAAQALGTPLSRFIPQRYRDSHAQHVTQFGATGISERIMGRQPILFGLRANGEEFPLEASISQIRDDAGKLYTVMLRDVTERVKSETALKQSREELRRLSANLQSVREEEKTRIARELHDDLGQQLTALKMELSVLEDQLTSRSGTRERIDAMSRLHGMARTIDATVASLRRIAADLRPVMLDDLGLAPAIEWLANDFTSRYGIEVERYIDAGDAAFTKDAATALFRIVQEALTNVARHAEASAVELTLHASSQHYVLRIADNGRGAEPDASTGEHAGIDRSFGLIGVRERAHMLGGSVRIDTTRNQGFALTVTFPLQTVQQEHTHP</sequence>
<dbReference type="PROSITE" id="PS50109">
    <property type="entry name" value="HIS_KIN"/>
    <property type="match status" value="1"/>
</dbReference>
<evidence type="ECO:0000313" key="9">
    <source>
        <dbReference type="EMBL" id="ALL70493.1"/>
    </source>
</evidence>
<evidence type="ECO:0000313" key="10">
    <source>
        <dbReference type="Proteomes" id="UP000019146"/>
    </source>
</evidence>
<keyword evidence="5" id="KW-0472">Membrane</keyword>
<dbReference type="GO" id="GO:0046983">
    <property type="term" value="F:protein dimerization activity"/>
    <property type="evidence" value="ECO:0007669"/>
    <property type="project" value="InterPro"/>
</dbReference>
<dbReference type="PANTHER" id="PTHR24421">
    <property type="entry name" value="NITRATE/NITRITE SENSOR PROTEIN NARX-RELATED"/>
    <property type="match status" value="1"/>
</dbReference>
<dbReference type="PANTHER" id="PTHR24421:SF59">
    <property type="entry name" value="OXYGEN SENSOR HISTIDINE KINASE NREB"/>
    <property type="match status" value="1"/>
</dbReference>
<evidence type="ECO:0000256" key="3">
    <source>
        <dbReference type="ARBA" id="ARBA00023012"/>
    </source>
</evidence>
<evidence type="ECO:0000256" key="2">
    <source>
        <dbReference type="ARBA" id="ARBA00022777"/>
    </source>
</evidence>
<name>A0A0N7JVY3_9BURK</name>
<dbReference type="CDD" id="cd16917">
    <property type="entry name" value="HATPase_UhpB-NarQ-NarX-like"/>
    <property type="match status" value="1"/>
</dbReference>
<dbReference type="AlphaFoldDB" id="A0A0N7JVY3"/>
<dbReference type="InterPro" id="IPR035965">
    <property type="entry name" value="PAS-like_dom_sf"/>
</dbReference>
<evidence type="ECO:0000256" key="4">
    <source>
        <dbReference type="SAM" id="Coils"/>
    </source>
</evidence>
<geneLocation type="plasmid" evidence="10"/>
<dbReference type="InterPro" id="IPR000700">
    <property type="entry name" value="PAS-assoc_C"/>
</dbReference>
<dbReference type="GO" id="GO:0000155">
    <property type="term" value="F:phosphorelay sensor kinase activity"/>
    <property type="evidence" value="ECO:0007669"/>
    <property type="project" value="InterPro"/>
</dbReference>
<evidence type="ECO:0000259" key="8">
    <source>
        <dbReference type="PROSITE" id="PS50113"/>
    </source>
</evidence>
<keyword evidence="3" id="KW-0902">Two-component regulatory system</keyword>
<dbReference type="Gene3D" id="3.30.565.10">
    <property type="entry name" value="Histidine kinase-like ATPase, C-terminal domain"/>
    <property type="match status" value="1"/>
</dbReference>
<organism evidence="9 10">
    <name type="scientific">Paraburkholderia caribensis MBA4</name>
    <dbReference type="NCBI Taxonomy" id="1323664"/>
    <lineage>
        <taxon>Bacteria</taxon>
        <taxon>Pseudomonadati</taxon>
        <taxon>Pseudomonadota</taxon>
        <taxon>Betaproteobacteria</taxon>
        <taxon>Burkholderiales</taxon>
        <taxon>Burkholderiaceae</taxon>
        <taxon>Paraburkholderia</taxon>
    </lineage>
</organism>
<feature type="domain" description="PAC" evidence="8">
    <location>
        <begin position="157"/>
        <end position="209"/>
    </location>
</feature>
<proteinExistence type="predicted"/>
<dbReference type="SUPFAM" id="SSF55874">
    <property type="entry name" value="ATPase domain of HSP90 chaperone/DNA topoisomerase II/histidine kinase"/>
    <property type="match status" value="1"/>
</dbReference>
<dbReference type="PROSITE" id="PS50112">
    <property type="entry name" value="PAS"/>
    <property type="match status" value="1"/>
</dbReference>
<dbReference type="NCBIfam" id="TIGR00229">
    <property type="entry name" value="sensory_box"/>
    <property type="match status" value="1"/>
</dbReference>
<dbReference type="SMART" id="SM00091">
    <property type="entry name" value="PAS"/>
    <property type="match status" value="1"/>
</dbReference>